<keyword evidence="12" id="KW-0121">Carboxypeptidase</keyword>
<dbReference type="PANTHER" id="PTHR21581:SF6">
    <property type="entry name" value="TRAFFICKING PROTEIN PARTICLE COMPLEX SUBUNIT 12"/>
    <property type="match status" value="1"/>
</dbReference>
<evidence type="ECO:0000256" key="9">
    <source>
        <dbReference type="RuleBase" id="RU004016"/>
    </source>
</evidence>
<evidence type="ECO:0000256" key="3">
    <source>
        <dbReference type="ARBA" id="ARBA00022801"/>
    </source>
</evidence>
<dbReference type="InterPro" id="IPR007730">
    <property type="entry name" value="SPOR-like_dom"/>
</dbReference>
<proteinExistence type="inferred from homology"/>
<evidence type="ECO:0000313" key="13">
    <source>
        <dbReference type="Proteomes" id="UP000295030"/>
    </source>
</evidence>
<dbReference type="Pfam" id="PF00768">
    <property type="entry name" value="Peptidase_S11"/>
    <property type="match status" value="1"/>
</dbReference>
<dbReference type="AlphaFoldDB" id="A0A4R1IBT3"/>
<organism evidence="12 13">
    <name type="scientific">Ancylobacter aquaticus</name>
    <dbReference type="NCBI Taxonomy" id="100"/>
    <lineage>
        <taxon>Bacteria</taxon>
        <taxon>Pseudomonadati</taxon>
        <taxon>Pseudomonadota</taxon>
        <taxon>Alphaproteobacteria</taxon>
        <taxon>Hyphomicrobiales</taxon>
        <taxon>Xanthobacteraceae</taxon>
        <taxon>Ancylobacter</taxon>
    </lineage>
</organism>
<keyword evidence="5" id="KW-0573">Peptidoglycan synthesis</keyword>
<reference evidence="12 13" key="1">
    <citation type="submission" date="2019-03" db="EMBL/GenBank/DDBJ databases">
        <title>Genomic Encyclopedia of Type Strains, Phase IV (KMG-IV): sequencing the most valuable type-strain genomes for metagenomic binning, comparative biology and taxonomic classification.</title>
        <authorList>
            <person name="Goeker M."/>
        </authorList>
    </citation>
    <scope>NUCLEOTIDE SEQUENCE [LARGE SCALE GENOMIC DNA]</scope>
    <source>
        <strain evidence="12 13">DSM 101</strain>
    </source>
</reference>
<dbReference type="InterPro" id="IPR036680">
    <property type="entry name" value="SPOR-like_sf"/>
</dbReference>
<evidence type="ECO:0000313" key="12">
    <source>
        <dbReference type="EMBL" id="TCK27932.1"/>
    </source>
</evidence>
<dbReference type="GO" id="GO:0071555">
    <property type="term" value="P:cell wall organization"/>
    <property type="evidence" value="ECO:0007669"/>
    <property type="project" value="UniProtKB-KW"/>
</dbReference>
<comment type="similarity">
    <text evidence="1 9">Belongs to the peptidase S11 family.</text>
</comment>
<feature type="domain" description="SPOR" evidence="11">
    <location>
        <begin position="474"/>
        <end position="558"/>
    </location>
</feature>
<evidence type="ECO:0000256" key="2">
    <source>
        <dbReference type="ARBA" id="ARBA00022729"/>
    </source>
</evidence>
<keyword evidence="13" id="KW-1185">Reference proteome</keyword>
<dbReference type="GO" id="GO:0042834">
    <property type="term" value="F:peptidoglycan binding"/>
    <property type="evidence" value="ECO:0007669"/>
    <property type="project" value="InterPro"/>
</dbReference>
<protein>
    <submittedName>
        <fullName evidence="12">D-alanyl-D-alanine carboxypeptidase</fullName>
    </submittedName>
</protein>
<dbReference type="SUPFAM" id="SSF56601">
    <property type="entry name" value="beta-lactamase/transpeptidase-like"/>
    <property type="match status" value="1"/>
</dbReference>
<feature type="active site" description="Acyl-ester intermediate" evidence="7">
    <location>
        <position position="85"/>
    </location>
</feature>
<dbReference type="GO" id="GO:0008360">
    <property type="term" value="P:regulation of cell shape"/>
    <property type="evidence" value="ECO:0007669"/>
    <property type="project" value="UniProtKB-KW"/>
</dbReference>
<feature type="binding site" evidence="8">
    <location>
        <position position="247"/>
    </location>
    <ligand>
        <name>substrate</name>
    </ligand>
</feature>
<dbReference type="InterPro" id="IPR001967">
    <property type="entry name" value="Peptidase_S11_N"/>
</dbReference>
<keyword evidence="6" id="KW-0961">Cell wall biogenesis/degradation</keyword>
<evidence type="ECO:0000256" key="4">
    <source>
        <dbReference type="ARBA" id="ARBA00022960"/>
    </source>
</evidence>
<dbReference type="InterPro" id="IPR012338">
    <property type="entry name" value="Beta-lactam/transpept-like"/>
</dbReference>
<dbReference type="Pfam" id="PF05036">
    <property type="entry name" value="SPOR"/>
    <property type="match status" value="1"/>
</dbReference>
<keyword evidence="4" id="KW-0133">Cell shape</keyword>
<comment type="caution">
    <text evidence="12">The sequence shown here is derived from an EMBL/GenBank/DDBJ whole genome shotgun (WGS) entry which is preliminary data.</text>
</comment>
<evidence type="ECO:0000256" key="8">
    <source>
        <dbReference type="PIRSR" id="PIRSR618044-2"/>
    </source>
</evidence>
<dbReference type="Gene3D" id="3.40.710.10">
    <property type="entry name" value="DD-peptidase/beta-lactamase superfamily"/>
    <property type="match status" value="1"/>
</dbReference>
<dbReference type="GO" id="GO:0006508">
    <property type="term" value="P:proteolysis"/>
    <property type="evidence" value="ECO:0007669"/>
    <property type="project" value="InterPro"/>
</dbReference>
<feature type="active site" description="Proton acceptor" evidence="7">
    <location>
        <position position="88"/>
    </location>
</feature>
<sequence>MRVPGMVGTTFMRAAVAVLAVSLLGAGVAEAASKKKKSVRAKAAVTRSVASTGNWQRGYSHIVVDANTGRILDGENADALRHPASVTKVMTLYLLFEQMESGRMKLNTPLRVSPYAAAQQPSKLGVKAGSTISVEDAIQALVTRSANDVAVVIAENISGSSSSFANLMTRRARQLGMSRTVFKNPNGLPSAEQVTTARDLATLGRAVQERFPKYYGYFEIRSFQYRGVAIRNHNRLLGRVEGVDGIKTGYTNASGFNLLTSVKKNGRYVIAVVMGGKSAASRDNQMVALLNQNLGKAQSGRQLVARMSGPPQGASTDDAVAPVAFAAEAEPKTIPVPTGSPRVAMASAVASPDVVVTVPTPAPSPARPAQVRPAQTVASAPARNAPPVGSVAPIVPVAVKTVAVARPSEPVASFSNQPGILGTLSFTNGFVSDATETQAAAPAQRAIKQQQVQVASAGPIEIPRMDAESAEQSAAPRAGWAIQIGAFGSEADARAQIAKAQQKAGGALAKTDAYTEQAVKGSTRIVRARFAGFDAESAARKACQALKRSDFGCMVFRN</sequence>
<evidence type="ECO:0000256" key="5">
    <source>
        <dbReference type="ARBA" id="ARBA00022984"/>
    </source>
</evidence>
<accession>A0A4R1IBT3</accession>
<dbReference type="EMBL" id="SMFY01000002">
    <property type="protein sequence ID" value="TCK27932.1"/>
    <property type="molecule type" value="Genomic_DNA"/>
</dbReference>
<dbReference type="Proteomes" id="UP000295030">
    <property type="component" value="Unassembled WGS sequence"/>
</dbReference>
<evidence type="ECO:0000256" key="7">
    <source>
        <dbReference type="PIRSR" id="PIRSR618044-1"/>
    </source>
</evidence>
<dbReference type="GO" id="GO:0009002">
    <property type="term" value="F:serine-type D-Ala-D-Ala carboxypeptidase activity"/>
    <property type="evidence" value="ECO:0007669"/>
    <property type="project" value="InterPro"/>
</dbReference>
<name>A0A4R1IBT3_ANCAQ</name>
<evidence type="ECO:0000256" key="10">
    <source>
        <dbReference type="SAM" id="SignalP"/>
    </source>
</evidence>
<dbReference type="Gene3D" id="3.30.70.1070">
    <property type="entry name" value="Sporulation related repeat"/>
    <property type="match status" value="1"/>
</dbReference>
<dbReference type="PROSITE" id="PS51724">
    <property type="entry name" value="SPOR"/>
    <property type="match status" value="1"/>
</dbReference>
<feature type="chain" id="PRO_5020190166" evidence="10">
    <location>
        <begin position="32"/>
        <end position="558"/>
    </location>
</feature>
<keyword evidence="3" id="KW-0378">Hydrolase</keyword>
<feature type="signal peptide" evidence="10">
    <location>
        <begin position="1"/>
        <end position="31"/>
    </location>
</feature>
<keyword evidence="2 10" id="KW-0732">Signal</keyword>
<dbReference type="GO" id="GO:0009252">
    <property type="term" value="P:peptidoglycan biosynthetic process"/>
    <property type="evidence" value="ECO:0007669"/>
    <property type="project" value="UniProtKB-KW"/>
</dbReference>
<dbReference type="SUPFAM" id="SSF110997">
    <property type="entry name" value="Sporulation related repeat"/>
    <property type="match status" value="1"/>
</dbReference>
<evidence type="ECO:0000259" key="11">
    <source>
        <dbReference type="PROSITE" id="PS51724"/>
    </source>
</evidence>
<dbReference type="PANTHER" id="PTHR21581">
    <property type="entry name" value="D-ALANYL-D-ALANINE CARBOXYPEPTIDASE"/>
    <property type="match status" value="1"/>
</dbReference>
<keyword evidence="12" id="KW-0645">Protease</keyword>
<feature type="active site" evidence="7">
    <location>
        <position position="145"/>
    </location>
</feature>
<evidence type="ECO:0000256" key="6">
    <source>
        <dbReference type="ARBA" id="ARBA00023316"/>
    </source>
</evidence>
<gene>
    <name evidence="12" type="ORF">EV667_1927</name>
</gene>
<dbReference type="PRINTS" id="PR00725">
    <property type="entry name" value="DADACBPTASE1"/>
</dbReference>
<evidence type="ECO:0000256" key="1">
    <source>
        <dbReference type="ARBA" id="ARBA00007164"/>
    </source>
</evidence>
<dbReference type="InterPro" id="IPR018044">
    <property type="entry name" value="Peptidase_S11"/>
</dbReference>